<dbReference type="InterPro" id="IPR029411">
    <property type="entry name" value="RG-lyase_III"/>
</dbReference>
<dbReference type="GO" id="GO:0030246">
    <property type="term" value="F:carbohydrate binding"/>
    <property type="evidence" value="ECO:0007669"/>
    <property type="project" value="InterPro"/>
</dbReference>
<evidence type="ECO:0000256" key="1">
    <source>
        <dbReference type="ARBA" id="ARBA00022729"/>
    </source>
</evidence>
<organism evidence="4 5">
    <name type="scientific">Escallonia rubra</name>
    <dbReference type="NCBI Taxonomy" id="112253"/>
    <lineage>
        <taxon>Eukaryota</taxon>
        <taxon>Viridiplantae</taxon>
        <taxon>Streptophyta</taxon>
        <taxon>Embryophyta</taxon>
        <taxon>Tracheophyta</taxon>
        <taxon>Spermatophyta</taxon>
        <taxon>Magnoliopsida</taxon>
        <taxon>eudicotyledons</taxon>
        <taxon>Gunneridae</taxon>
        <taxon>Pentapetalae</taxon>
        <taxon>asterids</taxon>
        <taxon>campanulids</taxon>
        <taxon>Escalloniales</taxon>
        <taxon>Escalloniaceae</taxon>
        <taxon>Escallonia</taxon>
    </lineage>
</organism>
<dbReference type="InterPro" id="IPR051850">
    <property type="entry name" value="Polysacch_Lyase_4"/>
</dbReference>
<evidence type="ECO:0000313" key="4">
    <source>
        <dbReference type="EMBL" id="KAK2971816.1"/>
    </source>
</evidence>
<feature type="domain" description="Rhamnogalacturonan lyase" evidence="3">
    <location>
        <begin position="343"/>
        <end position="415"/>
    </location>
</feature>
<gene>
    <name evidence="4" type="ORF">RJ640_005942</name>
</gene>
<dbReference type="Pfam" id="PF06045">
    <property type="entry name" value="Rhamnogal_lyase"/>
    <property type="match status" value="1"/>
</dbReference>
<evidence type="ECO:0000259" key="2">
    <source>
        <dbReference type="Pfam" id="PF14683"/>
    </source>
</evidence>
<proteinExistence type="predicted"/>
<feature type="domain" description="Rhamnogalacturonan lyase" evidence="2">
    <location>
        <begin position="429"/>
        <end position="617"/>
    </location>
</feature>
<dbReference type="EMBL" id="JAVXUO010002555">
    <property type="protein sequence ID" value="KAK2971816.1"/>
    <property type="molecule type" value="Genomic_DNA"/>
</dbReference>
<dbReference type="Gene3D" id="2.60.40.1120">
    <property type="entry name" value="Carboxypeptidase-like, regulatory domain"/>
    <property type="match status" value="1"/>
</dbReference>
<dbReference type="PANTHER" id="PTHR32018:SF1">
    <property type="entry name" value="RHAMNOGALACTURONAN ENDOLYASE"/>
    <property type="match status" value="1"/>
</dbReference>
<dbReference type="InterPro" id="IPR029413">
    <property type="entry name" value="RG-lyase_II"/>
</dbReference>
<dbReference type="CDD" id="cd10317">
    <property type="entry name" value="RGL4_C"/>
    <property type="match status" value="1"/>
</dbReference>
<dbReference type="Gene3D" id="2.70.98.10">
    <property type="match status" value="1"/>
</dbReference>
<dbReference type="Proteomes" id="UP001187471">
    <property type="component" value="Unassembled WGS sequence"/>
</dbReference>
<dbReference type="CDD" id="cd10320">
    <property type="entry name" value="RGL4_N"/>
    <property type="match status" value="1"/>
</dbReference>
<evidence type="ECO:0008006" key="6">
    <source>
        <dbReference type="Google" id="ProtNLM"/>
    </source>
</evidence>
<evidence type="ECO:0000313" key="5">
    <source>
        <dbReference type="Proteomes" id="UP001187471"/>
    </source>
</evidence>
<comment type="caution">
    <text evidence="4">The sequence shown here is derived from an EMBL/GenBank/DDBJ whole genome shotgun (WGS) entry which is preliminary data.</text>
</comment>
<keyword evidence="1" id="KW-0732">Signal</keyword>
<evidence type="ECO:0000259" key="3">
    <source>
        <dbReference type="Pfam" id="PF14686"/>
    </source>
</evidence>
<dbReference type="Pfam" id="PF14686">
    <property type="entry name" value="fn3_3"/>
    <property type="match status" value="1"/>
</dbReference>
<dbReference type="CDD" id="cd10316">
    <property type="entry name" value="RGL4_M"/>
    <property type="match status" value="1"/>
</dbReference>
<dbReference type="SUPFAM" id="SSF49452">
    <property type="entry name" value="Starch-binding domain-like"/>
    <property type="match status" value="1"/>
</dbReference>
<dbReference type="InterPro" id="IPR014718">
    <property type="entry name" value="GH-type_carb-bd"/>
</dbReference>
<dbReference type="Gene3D" id="2.60.120.260">
    <property type="entry name" value="Galactose-binding domain-like"/>
    <property type="match status" value="1"/>
</dbReference>
<dbReference type="PANTHER" id="PTHR32018">
    <property type="entry name" value="RHAMNOGALACTURONATE LYASE FAMILY PROTEIN"/>
    <property type="match status" value="1"/>
</dbReference>
<name>A0AA88R2U9_9ASTE</name>
<reference evidence="4" key="1">
    <citation type="submission" date="2022-12" db="EMBL/GenBank/DDBJ databases">
        <title>Draft genome assemblies for two species of Escallonia (Escalloniales).</title>
        <authorList>
            <person name="Chanderbali A."/>
            <person name="Dervinis C."/>
            <person name="Anghel I."/>
            <person name="Soltis D."/>
            <person name="Soltis P."/>
            <person name="Zapata F."/>
        </authorList>
    </citation>
    <scope>NUCLEOTIDE SEQUENCE</scope>
    <source>
        <strain evidence="4">UCBG92.1500</strain>
        <tissue evidence="4">Leaf</tissue>
    </source>
</reference>
<feature type="non-terminal residue" evidence="4">
    <location>
        <position position="1"/>
    </location>
</feature>
<dbReference type="FunFam" id="2.60.40.1120:FF:000033">
    <property type="entry name" value="Rhamnogalacturonate lyase B"/>
    <property type="match status" value="1"/>
</dbReference>
<protein>
    <recommendedName>
        <fullName evidence="6">Rhamnogalacturonan endolyase</fullName>
    </recommendedName>
</protein>
<dbReference type="SUPFAM" id="SSF49785">
    <property type="entry name" value="Galactose-binding domain-like"/>
    <property type="match status" value="1"/>
</dbReference>
<dbReference type="InterPro" id="IPR008979">
    <property type="entry name" value="Galactose-bd-like_sf"/>
</dbReference>
<dbReference type="InterPro" id="IPR010325">
    <property type="entry name" value="Rhamnogal_lyase"/>
</dbReference>
<sequence length="625" mass="71236">VTMKNGILEVTLSNPEGIVTGIHYNGIKNLLETKNDETNRGYWDVVWSPPGTTVTTGTFERIEATTFEVIVETREQVELSFSRTWDLSLEGKLAPLSIDKRFVMLLGSSGFYSYAIYEHLNGWPGFNLDETRIAFKLRKDKFHYMAMADNRQRYMPLPDDRLPGRGVELAYPEAVLLVDPVEPEFKGEVDDKYQYSCENKDLKVHGWICTDPPTGFWQITPSNEFRTGGSVKQNLTSHVGPTTLAMFISAHYAGIDLVPKFGQDEPWKKVYGPIFIYLNSLPKGDNPLTLWDDAKTQMLVEVQSWPYSFPASKDFQLSEQRGDISGRLLVQDRYVSNDNIPANGAYVGLAIPGDVGSWQRECKDYQFWTEADDEGYFSITNVRTSDYNLYAWVPGFVGDYKNASVITIASGSDIDMGDLVYEPPRDGPTLWEIGIPDRSAAEFYIPDPNPKYINKLFVNHPDRFRQYGLWERYSELYPTQDLVYTVGENDYKRDWFFAQVTRKKDDNTYQGTTWQIKFNLDSTNQTEIYKLRLALASAAQAKLEVRINDLSTESPLFSSGLIGGDNAIARHGIHGLYWLYNVDIRGHMLLQGENTIYLTQASNQTPFQGIMYDYIRLEGPPRKAC</sequence>
<dbReference type="Pfam" id="PF14683">
    <property type="entry name" value="CBM-like"/>
    <property type="match status" value="1"/>
</dbReference>
<dbReference type="AlphaFoldDB" id="A0AA88R2U9"/>
<dbReference type="InterPro" id="IPR013784">
    <property type="entry name" value="Carb-bd-like_fold"/>
</dbReference>
<accession>A0AA88R2U9</accession>
<keyword evidence="5" id="KW-1185">Reference proteome</keyword>